<protein>
    <submittedName>
        <fullName evidence="2">Uncharacterized protein</fullName>
    </submittedName>
</protein>
<accession>A0A8T0VFR2</accession>
<gene>
    <name evidence="2" type="ORF">PVAP13_2NG400603</name>
</gene>
<dbReference type="AlphaFoldDB" id="A0A8T0VFR2"/>
<feature type="region of interest" description="Disordered" evidence="1">
    <location>
        <begin position="153"/>
        <end position="196"/>
    </location>
</feature>
<name>A0A8T0VFR2_PANVG</name>
<evidence type="ECO:0000313" key="3">
    <source>
        <dbReference type="Proteomes" id="UP000823388"/>
    </source>
</evidence>
<comment type="caution">
    <text evidence="2">The sequence shown here is derived from an EMBL/GenBank/DDBJ whole genome shotgun (WGS) entry which is preliminary data.</text>
</comment>
<organism evidence="2 3">
    <name type="scientific">Panicum virgatum</name>
    <name type="common">Blackwell switchgrass</name>
    <dbReference type="NCBI Taxonomy" id="38727"/>
    <lineage>
        <taxon>Eukaryota</taxon>
        <taxon>Viridiplantae</taxon>
        <taxon>Streptophyta</taxon>
        <taxon>Embryophyta</taxon>
        <taxon>Tracheophyta</taxon>
        <taxon>Spermatophyta</taxon>
        <taxon>Magnoliopsida</taxon>
        <taxon>Liliopsida</taxon>
        <taxon>Poales</taxon>
        <taxon>Poaceae</taxon>
        <taxon>PACMAD clade</taxon>
        <taxon>Panicoideae</taxon>
        <taxon>Panicodae</taxon>
        <taxon>Paniceae</taxon>
        <taxon>Panicinae</taxon>
        <taxon>Panicum</taxon>
        <taxon>Panicum sect. Hiantes</taxon>
    </lineage>
</organism>
<dbReference type="EMBL" id="CM029040">
    <property type="protein sequence ID" value="KAG2635611.1"/>
    <property type="molecule type" value="Genomic_DNA"/>
</dbReference>
<proteinExistence type="predicted"/>
<feature type="region of interest" description="Disordered" evidence="1">
    <location>
        <begin position="241"/>
        <end position="275"/>
    </location>
</feature>
<evidence type="ECO:0000256" key="1">
    <source>
        <dbReference type="SAM" id="MobiDB-lite"/>
    </source>
</evidence>
<feature type="compositionally biased region" description="Low complexity" evidence="1">
    <location>
        <begin position="89"/>
        <end position="112"/>
    </location>
</feature>
<feature type="region of interest" description="Disordered" evidence="1">
    <location>
        <begin position="70"/>
        <end position="114"/>
    </location>
</feature>
<sequence>MELGRGRGEGQRVKVTGSGVGASARVKGRTRGTRVISHDDSGNHHLKAHAAINTILLPYPCTAVLLRPPSRRPPTNYYRRIPRPPLISRAPRLRPGPGPAADTPTPAGGASPHRLAAHPHTTAHCLSIPPPTTFSSKAGGHWSSQIQQPWNPNLAASLDHHSGRPRPRRRPLPYLPPPAPKCQPLTPNGGEQRRRVAAAQEARALQAMALSFVARAIYRHRRTYRLILSLRKINIAASLDHHSGRPRPRRRPLPYLAPPAPKRQPLTPNGGEQRRRVAAAQEARALQAMALSFVACDI</sequence>
<dbReference type="Proteomes" id="UP000823388">
    <property type="component" value="Chromosome 2N"/>
</dbReference>
<feature type="region of interest" description="Disordered" evidence="1">
    <location>
        <begin position="19"/>
        <end position="41"/>
    </location>
</feature>
<keyword evidence="3" id="KW-1185">Reference proteome</keyword>
<evidence type="ECO:0000313" key="2">
    <source>
        <dbReference type="EMBL" id="KAG2635611.1"/>
    </source>
</evidence>
<reference evidence="2" key="1">
    <citation type="submission" date="2020-05" db="EMBL/GenBank/DDBJ databases">
        <title>WGS assembly of Panicum virgatum.</title>
        <authorList>
            <person name="Lovell J.T."/>
            <person name="Jenkins J."/>
            <person name="Shu S."/>
            <person name="Juenger T.E."/>
            <person name="Schmutz J."/>
        </authorList>
    </citation>
    <scope>NUCLEOTIDE SEQUENCE</scope>
    <source>
        <strain evidence="2">AP13</strain>
    </source>
</reference>